<organism evidence="4 5">
    <name type="scientific">Pseudofrankia inefficax (strain DSM 45817 / CECT 9037 / DDB 130130 / EuI1c)</name>
    <name type="common">Frankia inefficax</name>
    <dbReference type="NCBI Taxonomy" id="298654"/>
    <lineage>
        <taxon>Bacteria</taxon>
        <taxon>Bacillati</taxon>
        <taxon>Actinomycetota</taxon>
        <taxon>Actinomycetes</taxon>
        <taxon>Frankiales</taxon>
        <taxon>Frankiaceae</taxon>
        <taxon>Pseudofrankia</taxon>
    </lineage>
</organism>
<dbReference type="PANTHER" id="PTHR35377:SF5">
    <property type="entry name" value="ANTITOXIN VAPB46"/>
    <property type="match status" value="1"/>
</dbReference>
<proteinExistence type="inferred from homology"/>
<dbReference type="InterPro" id="IPR006442">
    <property type="entry name" value="Antitoxin_Phd/YefM"/>
</dbReference>
<evidence type="ECO:0000256" key="1">
    <source>
        <dbReference type="ARBA" id="ARBA00009981"/>
    </source>
</evidence>
<evidence type="ECO:0000256" key="2">
    <source>
        <dbReference type="RuleBase" id="RU362080"/>
    </source>
</evidence>
<dbReference type="PANTHER" id="PTHR35377">
    <property type="entry name" value="ANTITOXIN VAPB49-RELATED-RELATED"/>
    <property type="match status" value="1"/>
</dbReference>
<name>E3J4G6_PSEI1</name>
<dbReference type="Pfam" id="PF02604">
    <property type="entry name" value="PhdYeFM_antitox"/>
    <property type="match status" value="1"/>
</dbReference>
<evidence type="ECO:0000256" key="3">
    <source>
        <dbReference type="SAM" id="MobiDB-lite"/>
    </source>
</evidence>
<evidence type="ECO:0000313" key="4">
    <source>
        <dbReference type="EMBL" id="ADP83085.1"/>
    </source>
</evidence>
<dbReference type="EMBL" id="CP002299">
    <property type="protein sequence ID" value="ADP83085.1"/>
    <property type="molecule type" value="Genomic_DNA"/>
</dbReference>
<dbReference type="SUPFAM" id="SSF143120">
    <property type="entry name" value="YefM-like"/>
    <property type="match status" value="1"/>
</dbReference>
<dbReference type="eggNOG" id="COG4118">
    <property type="taxonomic scope" value="Bacteria"/>
</dbReference>
<sequence>MDVGIRDLRDNLSRHLAEVRAGRTLTITDHGRAIARLVPVAKPTRLEQLIAEGVVEPARSRTRTSPRPVEADGIVSDLVSEQRG</sequence>
<dbReference type="GO" id="GO:0097351">
    <property type="term" value="F:toxin sequestering activity"/>
    <property type="evidence" value="ECO:0007669"/>
    <property type="project" value="TreeGrafter"/>
</dbReference>
<dbReference type="HOGENOM" id="CLU_163140_2_1_11"/>
<dbReference type="STRING" id="298654.FraEuI1c_5096"/>
<protein>
    <recommendedName>
        <fullName evidence="2">Antitoxin</fullName>
    </recommendedName>
</protein>
<dbReference type="InterPro" id="IPR036165">
    <property type="entry name" value="YefM-like_sf"/>
</dbReference>
<comment type="similarity">
    <text evidence="1 2">Belongs to the phD/YefM antitoxin family.</text>
</comment>
<dbReference type="InParanoid" id="E3J4G6"/>
<dbReference type="AlphaFoldDB" id="E3J4G6"/>
<comment type="function">
    <text evidence="2">Antitoxin component of a type II toxin-antitoxin (TA) system.</text>
</comment>
<accession>E3J4G6</accession>
<dbReference type="Proteomes" id="UP000002484">
    <property type="component" value="Chromosome"/>
</dbReference>
<feature type="region of interest" description="Disordered" evidence="3">
    <location>
        <begin position="57"/>
        <end position="84"/>
    </location>
</feature>
<dbReference type="NCBIfam" id="TIGR01552">
    <property type="entry name" value="phd_fam"/>
    <property type="match status" value="1"/>
</dbReference>
<dbReference type="KEGG" id="fri:FraEuI1c_5096"/>
<dbReference type="InterPro" id="IPR051416">
    <property type="entry name" value="phD-YefM_TA_antitoxins"/>
</dbReference>
<reference evidence="4 5" key="1">
    <citation type="submission" date="2010-10" db="EMBL/GenBank/DDBJ databases">
        <title>Complete sequence of Frankia sp. EuI1c.</title>
        <authorList>
            <consortium name="US DOE Joint Genome Institute"/>
            <person name="Lucas S."/>
            <person name="Copeland A."/>
            <person name="Lapidus A."/>
            <person name="Cheng J.-F."/>
            <person name="Bruce D."/>
            <person name="Goodwin L."/>
            <person name="Pitluck S."/>
            <person name="Chertkov O."/>
            <person name="Detter J.C."/>
            <person name="Han C."/>
            <person name="Tapia R."/>
            <person name="Land M."/>
            <person name="Hauser L."/>
            <person name="Jeffries C."/>
            <person name="Kyrpides N."/>
            <person name="Ivanova N."/>
            <person name="Mikhailova N."/>
            <person name="Beauchemin N."/>
            <person name="Sen A."/>
            <person name="Sur S.A."/>
            <person name="Gtari M."/>
            <person name="Wall L."/>
            <person name="Tisa L."/>
            <person name="Woyke T."/>
        </authorList>
    </citation>
    <scope>NUCLEOTIDE SEQUENCE [LARGE SCALE GENOMIC DNA]</scope>
    <source>
        <strain evidence="5">DSM 45817 / CECT 9037 / EuI1c</strain>
    </source>
</reference>
<keyword evidence="5" id="KW-1185">Reference proteome</keyword>
<evidence type="ECO:0000313" key="5">
    <source>
        <dbReference type="Proteomes" id="UP000002484"/>
    </source>
</evidence>
<gene>
    <name evidence="4" type="ordered locus">FraEuI1c_5096</name>
</gene>
<dbReference type="Gene3D" id="3.40.1620.10">
    <property type="entry name" value="YefM-like domain"/>
    <property type="match status" value="1"/>
</dbReference>